<sequence length="101" mass="11603">MSDDAIKLATKLLESDEDYLDNVIGLWRIGNNKYEQCWDTEFHVFGVIESDTDHLPLKHVRANCSPEFLAKVDKELAETIEFYRAEVISACNTILNQLKNV</sequence>
<evidence type="ECO:0008006" key="3">
    <source>
        <dbReference type="Google" id="ProtNLM"/>
    </source>
</evidence>
<accession>A0A4P6P0L0</accession>
<reference evidence="1 2" key="1">
    <citation type="submission" date="2018-12" db="EMBL/GenBank/DDBJ databases">
        <title>Complete genome of Litorilituus sediminis.</title>
        <authorList>
            <person name="Liu A."/>
            <person name="Rong J."/>
        </authorList>
    </citation>
    <scope>NUCLEOTIDE SEQUENCE [LARGE SCALE GENOMIC DNA]</scope>
    <source>
        <strain evidence="1 2">JCM 17549</strain>
    </source>
</reference>
<keyword evidence="2" id="KW-1185">Reference proteome</keyword>
<organism evidence="1 2">
    <name type="scientific">Litorilituus sediminis</name>
    <dbReference type="NCBI Taxonomy" id="718192"/>
    <lineage>
        <taxon>Bacteria</taxon>
        <taxon>Pseudomonadati</taxon>
        <taxon>Pseudomonadota</taxon>
        <taxon>Gammaproteobacteria</taxon>
        <taxon>Alteromonadales</taxon>
        <taxon>Colwelliaceae</taxon>
        <taxon>Litorilituus</taxon>
    </lineage>
</organism>
<dbReference type="OrthoDB" id="6385868at2"/>
<name>A0A4P6P0L0_9GAMM</name>
<evidence type="ECO:0000313" key="2">
    <source>
        <dbReference type="Proteomes" id="UP000290244"/>
    </source>
</evidence>
<dbReference type="Proteomes" id="UP000290244">
    <property type="component" value="Chromosome"/>
</dbReference>
<gene>
    <name evidence="1" type="ORF">EMK97_01210</name>
</gene>
<protein>
    <recommendedName>
        <fullName evidence="3">DUF2489 domain-containing protein</fullName>
    </recommendedName>
</protein>
<dbReference type="KEGG" id="lsd:EMK97_01210"/>
<evidence type="ECO:0000313" key="1">
    <source>
        <dbReference type="EMBL" id="QBG34451.1"/>
    </source>
</evidence>
<proteinExistence type="predicted"/>
<dbReference type="RefSeq" id="WP_130598671.1">
    <property type="nucleotide sequence ID" value="NZ_CP034759.1"/>
</dbReference>
<dbReference type="EMBL" id="CP034759">
    <property type="protein sequence ID" value="QBG34451.1"/>
    <property type="molecule type" value="Genomic_DNA"/>
</dbReference>
<dbReference type="AlphaFoldDB" id="A0A4P6P0L0"/>